<proteinExistence type="inferred from homology"/>
<accession>A0A0D3KD19</accession>
<dbReference type="RefSeq" id="XP_005759097.1">
    <property type="nucleotide sequence ID" value="XM_005759040.1"/>
</dbReference>
<organism evidence="5 6">
    <name type="scientific">Emiliania huxleyi (strain CCMP1516)</name>
    <dbReference type="NCBI Taxonomy" id="280463"/>
    <lineage>
        <taxon>Eukaryota</taxon>
        <taxon>Haptista</taxon>
        <taxon>Haptophyta</taxon>
        <taxon>Prymnesiophyceae</taxon>
        <taxon>Isochrysidales</taxon>
        <taxon>Noelaerhabdaceae</taxon>
        <taxon>Emiliania</taxon>
    </lineage>
</organism>
<dbReference type="InterPro" id="IPR013892">
    <property type="entry name" value="Cyt_c_biogenesis_Cmc1-like"/>
</dbReference>
<dbReference type="Proteomes" id="UP000013827">
    <property type="component" value="Unassembled WGS sequence"/>
</dbReference>
<sequence length="83" mass="9486">MPDAEEKSDARDGRLSGPKSFPNRQAEFERKQHSKRALELCADRVEAYAECATGRTITLPFYCRGVFNELNECLKQHKPAEQN</sequence>
<keyword evidence="3" id="KW-0496">Mitochondrion</keyword>
<feature type="compositionally biased region" description="Basic and acidic residues" evidence="4">
    <location>
        <begin position="1"/>
        <end position="14"/>
    </location>
</feature>
<reference evidence="6" key="1">
    <citation type="journal article" date="2013" name="Nature">
        <title>Pan genome of the phytoplankton Emiliania underpins its global distribution.</title>
        <authorList>
            <person name="Read B.A."/>
            <person name="Kegel J."/>
            <person name="Klute M.J."/>
            <person name="Kuo A."/>
            <person name="Lefebvre S.C."/>
            <person name="Maumus F."/>
            <person name="Mayer C."/>
            <person name="Miller J."/>
            <person name="Monier A."/>
            <person name="Salamov A."/>
            <person name="Young J."/>
            <person name="Aguilar M."/>
            <person name="Claverie J.M."/>
            <person name="Frickenhaus S."/>
            <person name="Gonzalez K."/>
            <person name="Herman E.K."/>
            <person name="Lin Y.C."/>
            <person name="Napier J."/>
            <person name="Ogata H."/>
            <person name="Sarno A.F."/>
            <person name="Shmutz J."/>
            <person name="Schroeder D."/>
            <person name="de Vargas C."/>
            <person name="Verret F."/>
            <person name="von Dassow P."/>
            <person name="Valentin K."/>
            <person name="Van de Peer Y."/>
            <person name="Wheeler G."/>
            <person name="Dacks J.B."/>
            <person name="Delwiche C.F."/>
            <person name="Dyhrman S.T."/>
            <person name="Glockner G."/>
            <person name="John U."/>
            <person name="Richards T."/>
            <person name="Worden A.Z."/>
            <person name="Zhang X."/>
            <person name="Grigoriev I.V."/>
            <person name="Allen A.E."/>
            <person name="Bidle K."/>
            <person name="Borodovsky M."/>
            <person name="Bowler C."/>
            <person name="Brownlee C."/>
            <person name="Cock J.M."/>
            <person name="Elias M."/>
            <person name="Gladyshev V.N."/>
            <person name="Groth M."/>
            <person name="Guda C."/>
            <person name="Hadaegh A."/>
            <person name="Iglesias-Rodriguez M.D."/>
            <person name="Jenkins J."/>
            <person name="Jones B.M."/>
            <person name="Lawson T."/>
            <person name="Leese F."/>
            <person name="Lindquist E."/>
            <person name="Lobanov A."/>
            <person name="Lomsadze A."/>
            <person name="Malik S.B."/>
            <person name="Marsh M.E."/>
            <person name="Mackinder L."/>
            <person name="Mock T."/>
            <person name="Mueller-Roeber B."/>
            <person name="Pagarete A."/>
            <person name="Parker M."/>
            <person name="Probert I."/>
            <person name="Quesneville H."/>
            <person name="Raines C."/>
            <person name="Rensing S.A."/>
            <person name="Riano-Pachon D.M."/>
            <person name="Richier S."/>
            <person name="Rokitta S."/>
            <person name="Shiraiwa Y."/>
            <person name="Soanes D.M."/>
            <person name="van der Giezen M."/>
            <person name="Wahlund T.M."/>
            <person name="Williams B."/>
            <person name="Wilson W."/>
            <person name="Wolfe G."/>
            <person name="Wurch L.L."/>
        </authorList>
    </citation>
    <scope>NUCLEOTIDE SEQUENCE</scope>
</reference>
<dbReference type="PaxDb" id="2903-EOD06668"/>
<feature type="region of interest" description="Disordered" evidence="4">
    <location>
        <begin position="1"/>
        <end position="33"/>
    </location>
</feature>
<evidence type="ECO:0000256" key="4">
    <source>
        <dbReference type="SAM" id="MobiDB-lite"/>
    </source>
</evidence>
<evidence type="ECO:0000256" key="3">
    <source>
        <dbReference type="RuleBase" id="RU364104"/>
    </source>
</evidence>
<dbReference type="GeneID" id="17278924"/>
<dbReference type="GeneID" id="17252819"/>
<dbReference type="KEGG" id="ehx:EMIHUDRAFT_229375"/>
<dbReference type="HOGENOM" id="CLU_2547344_0_0_1"/>
<comment type="similarity">
    <text evidence="1 3">Belongs to the CMC family.</text>
</comment>
<evidence type="ECO:0000256" key="2">
    <source>
        <dbReference type="ARBA" id="ARBA00023157"/>
    </source>
</evidence>
<dbReference type="AlphaFoldDB" id="A0A0D3KD19"/>
<keyword evidence="2" id="KW-1015">Disulfide bond</keyword>
<protein>
    <recommendedName>
        <fullName evidence="3">COX assembly mitochondrial protein</fullName>
    </recommendedName>
</protein>
<name>A0A0D3KD19_EMIH1</name>
<dbReference type="RefSeq" id="XP_005786083.1">
    <property type="nucleotide sequence ID" value="XM_005786026.1"/>
</dbReference>
<keyword evidence="6" id="KW-1185">Reference proteome</keyword>
<evidence type="ECO:0000256" key="1">
    <source>
        <dbReference type="ARBA" id="ARBA00007347"/>
    </source>
</evidence>
<dbReference type="EnsemblProtists" id="EOD33654">
    <property type="protein sequence ID" value="EOD33654"/>
    <property type="gene ID" value="EMIHUDRAFT_229375"/>
</dbReference>
<evidence type="ECO:0000313" key="6">
    <source>
        <dbReference type="Proteomes" id="UP000013827"/>
    </source>
</evidence>
<dbReference type="Pfam" id="PF08583">
    <property type="entry name" value="Cmc1"/>
    <property type="match status" value="1"/>
</dbReference>
<dbReference type="KEGG" id="ehx:EMIHUDRAFT_258806"/>
<comment type="subcellular location">
    <subcellularLocation>
        <location evidence="3">Mitochondrion</location>
    </subcellularLocation>
</comment>
<dbReference type="EnsemblProtists" id="EOD06668">
    <property type="protein sequence ID" value="EOD06668"/>
    <property type="gene ID" value="EMIHUDRAFT_258806"/>
</dbReference>
<dbReference type="GO" id="GO:0005739">
    <property type="term" value="C:mitochondrion"/>
    <property type="evidence" value="ECO:0007669"/>
    <property type="project" value="UniProtKB-SubCell"/>
</dbReference>
<reference evidence="5" key="2">
    <citation type="submission" date="2024-10" db="UniProtKB">
        <authorList>
            <consortium name="EnsemblProtists"/>
        </authorList>
    </citation>
    <scope>IDENTIFICATION</scope>
</reference>
<evidence type="ECO:0000313" key="5">
    <source>
        <dbReference type="EnsemblProtists" id="EOD33654"/>
    </source>
</evidence>